<dbReference type="Proteomes" id="UP001295444">
    <property type="component" value="Chromosome 02"/>
</dbReference>
<dbReference type="AlphaFoldDB" id="A0AAD1RHZ6"/>
<accession>A0AAD1RHZ6</accession>
<organism evidence="1 2">
    <name type="scientific">Pelobates cultripes</name>
    <name type="common">Western spadefoot toad</name>
    <dbReference type="NCBI Taxonomy" id="61616"/>
    <lineage>
        <taxon>Eukaryota</taxon>
        <taxon>Metazoa</taxon>
        <taxon>Chordata</taxon>
        <taxon>Craniata</taxon>
        <taxon>Vertebrata</taxon>
        <taxon>Euteleostomi</taxon>
        <taxon>Amphibia</taxon>
        <taxon>Batrachia</taxon>
        <taxon>Anura</taxon>
        <taxon>Pelobatoidea</taxon>
        <taxon>Pelobatidae</taxon>
        <taxon>Pelobates</taxon>
    </lineage>
</organism>
<gene>
    <name evidence="1" type="ORF">PECUL_23A017843</name>
</gene>
<keyword evidence="2" id="KW-1185">Reference proteome</keyword>
<name>A0AAD1RHZ6_PELCU</name>
<evidence type="ECO:0000313" key="1">
    <source>
        <dbReference type="EMBL" id="CAH2252472.1"/>
    </source>
</evidence>
<sequence length="125" mass="13806">MVWAYCGSHGDRIKFSLLQQLPSCCSSHTRSETPTPIGPSSPCSNNSHDAVQATCGQRLLTSSPELTVRSRRHYETPSQLLGPFPGSKLCVRRVWVLSSCIADLSPYRSFRVNSFASCISQIFEP</sequence>
<proteinExistence type="predicted"/>
<evidence type="ECO:0000313" key="2">
    <source>
        <dbReference type="Proteomes" id="UP001295444"/>
    </source>
</evidence>
<reference evidence="1" key="1">
    <citation type="submission" date="2022-03" db="EMBL/GenBank/DDBJ databases">
        <authorList>
            <person name="Alioto T."/>
            <person name="Alioto T."/>
            <person name="Gomez Garrido J."/>
        </authorList>
    </citation>
    <scope>NUCLEOTIDE SEQUENCE</scope>
</reference>
<dbReference type="EMBL" id="OW240913">
    <property type="protein sequence ID" value="CAH2252472.1"/>
    <property type="molecule type" value="Genomic_DNA"/>
</dbReference>
<protein>
    <submittedName>
        <fullName evidence="1">Uncharacterized protein</fullName>
    </submittedName>
</protein>